<keyword evidence="6" id="KW-1133">Transmembrane helix</keyword>
<evidence type="ECO:0000256" key="6">
    <source>
        <dbReference type="ARBA" id="ARBA00022989"/>
    </source>
</evidence>
<evidence type="ECO:0000256" key="4">
    <source>
        <dbReference type="ARBA" id="ARBA00022729"/>
    </source>
</evidence>
<name>A0A022S032_ERYGU</name>
<dbReference type="InterPro" id="IPR011009">
    <property type="entry name" value="Kinase-like_dom_sf"/>
</dbReference>
<evidence type="ECO:0000256" key="5">
    <source>
        <dbReference type="ARBA" id="ARBA00022737"/>
    </source>
</evidence>
<dbReference type="Gene3D" id="1.10.510.10">
    <property type="entry name" value="Transferase(Phosphotransferase) domain 1"/>
    <property type="match status" value="1"/>
</dbReference>
<gene>
    <name evidence="9" type="ORF">MIMGU_mgv1a021777mg</name>
</gene>
<dbReference type="InterPro" id="IPR001245">
    <property type="entry name" value="Ser-Thr/Tyr_kinase_cat_dom"/>
</dbReference>
<keyword evidence="4" id="KW-0732">Signal</keyword>
<dbReference type="InterPro" id="IPR000719">
    <property type="entry name" value="Prot_kinase_dom"/>
</dbReference>
<keyword evidence="2" id="KW-0433">Leucine-rich repeat</keyword>
<dbReference type="Pfam" id="PF00560">
    <property type="entry name" value="LRR_1"/>
    <property type="match status" value="5"/>
</dbReference>
<dbReference type="STRING" id="4155.A0A022S032"/>
<protein>
    <recommendedName>
        <fullName evidence="8">Protein kinase domain-containing protein</fullName>
    </recommendedName>
</protein>
<dbReference type="SUPFAM" id="SSF52058">
    <property type="entry name" value="L domain-like"/>
    <property type="match status" value="1"/>
</dbReference>
<evidence type="ECO:0000256" key="1">
    <source>
        <dbReference type="ARBA" id="ARBA00004167"/>
    </source>
</evidence>
<keyword evidence="10" id="KW-1185">Reference proteome</keyword>
<reference evidence="9 10" key="1">
    <citation type="journal article" date="2013" name="Proc. Natl. Acad. Sci. U.S.A.">
        <title>Fine-scale variation in meiotic recombination in Mimulus inferred from population shotgun sequencing.</title>
        <authorList>
            <person name="Hellsten U."/>
            <person name="Wright K.M."/>
            <person name="Jenkins J."/>
            <person name="Shu S."/>
            <person name="Yuan Y."/>
            <person name="Wessler S.R."/>
            <person name="Schmutz J."/>
            <person name="Willis J.H."/>
            <person name="Rokhsar D.S."/>
        </authorList>
    </citation>
    <scope>NUCLEOTIDE SEQUENCE [LARGE SCALE GENOMIC DNA]</scope>
    <source>
        <strain evidence="10">cv. DUN x IM62</strain>
    </source>
</reference>
<dbReference type="Proteomes" id="UP000030748">
    <property type="component" value="Unassembled WGS sequence"/>
</dbReference>
<comment type="subcellular location">
    <subcellularLocation>
        <location evidence="1">Membrane</location>
        <topology evidence="1">Single-pass membrane protein</topology>
    </subcellularLocation>
</comment>
<dbReference type="PROSITE" id="PS50011">
    <property type="entry name" value="PROTEIN_KINASE_DOM"/>
    <property type="match status" value="1"/>
</dbReference>
<dbReference type="InterPro" id="IPR032675">
    <property type="entry name" value="LRR_dom_sf"/>
</dbReference>
<dbReference type="GO" id="GO:0099402">
    <property type="term" value="P:plant organ development"/>
    <property type="evidence" value="ECO:0007669"/>
    <property type="project" value="UniProtKB-ARBA"/>
</dbReference>
<evidence type="ECO:0000256" key="7">
    <source>
        <dbReference type="ARBA" id="ARBA00023136"/>
    </source>
</evidence>
<dbReference type="GO" id="GO:0009653">
    <property type="term" value="P:anatomical structure morphogenesis"/>
    <property type="evidence" value="ECO:0007669"/>
    <property type="project" value="UniProtKB-ARBA"/>
</dbReference>
<evidence type="ECO:0000256" key="2">
    <source>
        <dbReference type="ARBA" id="ARBA00022614"/>
    </source>
</evidence>
<keyword evidence="5" id="KW-0677">Repeat</keyword>
<proteinExistence type="predicted"/>
<feature type="domain" description="Protein kinase" evidence="8">
    <location>
        <begin position="452"/>
        <end position="759"/>
    </location>
</feature>
<dbReference type="SUPFAM" id="SSF56112">
    <property type="entry name" value="Protein kinase-like (PK-like)"/>
    <property type="match status" value="1"/>
</dbReference>
<dbReference type="GO" id="GO:0005886">
    <property type="term" value="C:plasma membrane"/>
    <property type="evidence" value="ECO:0000318"/>
    <property type="project" value="GO_Central"/>
</dbReference>
<keyword evidence="7" id="KW-0472">Membrane</keyword>
<dbReference type="GO" id="GO:0005524">
    <property type="term" value="F:ATP binding"/>
    <property type="evidence" value="ECO:0007669"/>
    <property type="project" value="InterPro"/>
</dbReference>
<evidence type="ECO:0000313" key="10">
    <source>
        <dbReference type="Proteomes" id="UP000030748"/>
    </source>
</evidence>
<keyword evidence="3" id="KW-0812">Transmembrane</keyword>
<dbReference type="AlphaFoldDB" id="A0A022S032"/>
<dbReference type="PROSITE" id="PS51257">
    <property type="entry name" value="PROKAR_LIPOPROTEIN"/>
    <property type="match status" value="1"/>
</dbReference>
<accession>A0A022S032</accession>
<organism evidence="9 10">
    <name type="scientific">Erythranthe guttata</name>
    <name type="common">Yellow monkey flower</name>
    <name type="synonym">Mimulus guttatus</name>
    <dbReference type="NCBI Taxonomy" id="4155"/>
    <lineage>
        <taxon>Eukaryota</taxon>
        <taxon>Viridiplantae</taxon>
        <taxon>Streptophyta</taxon>
        <taxon>Embryophyta</taxon>
        <taxon>Tracheophyta</taxon>
        <taxon>Spermatophyta</taxon>
        <taxon>Magnoliopsida</taxon>
        <taxon>eudicotyledons</taxon>
        <taxon>Gunneridae</taxon>
        <taxon>Pentapetalae</taxon>
        <taxon>asterids</taxon>
        <taxon>lamiids</taxon>
        <taxon>Lamiales</taxon>
        <taxon>Phrymaceae</taxon>
        <taxon>Erythranthe</taxon>
    </lineage>
</organism>
<dbReference type="InterPro" id="IPR001611">
    <property type="entry name" value="Leu-rich_rpt"/>
</dbReference>
<dbReference type="eggNOG" id="ENOG502QUCK">
    <property type="taxonomic scope" value="Eukaryota"/>
</dbReference>
<dbReference type="FunFam" id="3.80.10.10:FF:000400">
    <property type="entry name" value="Nuclear pore complex protein NUP107"/>
    <property type="match status" value="1"/>
</dbReference>
<sequence length="759" mass="82256">MGTKALFLKPDPITATPPAQLSLSCIKQPCPNKHPQMREKVAWAREREKREREVERERRDCIVEYPLPLHTHTSDGCPKNWYGIACSSGRVTSIALNDLGLIGEFDFLAVSSLQMLQNLSLSNNQFSGAIAKEIGSIQSLQNLDFSRNSFAGSIPSELTALENLVALNVSSNEMVGEIPSGFGSLKKLKFLDFHSNGFVGDVMGILGQLGDVAYVDLSVNRFSGSLDLGAGNPDFISSVNYLNVSHNNLSGELFPHDGIPYFDSLEVFDASDNGFLGNLPSFSFVVSLRVIKLGNNQLSGSLPEGLLQESSMILSELDLSHNRLEGPIGSISSENLRNLNLSSNRLSGPLPIRIGHCAVIDLSNNMFSGNLSRIQSWGNYIEIIDLSSNKLTGSLPNQTSQFLRLTSLRISNNSLEGVLTPVLGTYPELENVDFSVNKLTGSLPPILFTSTKLTDVNLSSNNFSGTIPISDASGPPQNYSLASLDLSNNELTGILPDELGRFRSIVFLDLSKNLLDGGIPNGLPETMKGFNVSYNNLSGVVPQSLQRFTSSSFRPGNYYLTLPNEASSTKGGPTDSRTTPPLSLADRLKIAVDVSGCLTYLHTESTIPHGNLKSTNILIEFPDINVLLTDYTLHRLLTPSGISEQVLNAAALGYLPPEFTTTSKPCPSLKSDVYAFGVVLLELLTGRSSADIIPGTHEVVDLSEWVGSMAAEDRAFECFDRAFVGPQQVVTESVGRNLDLMLCVALKCVLPADERPDMK</sequence>
<dbReference type="EMBL" id="KI630171">
    <property type="protein sequence ID" value="EYU46132.1"/>
    <property type="molecule type" value="Genomic_DNA"/>
</dbReference>
<dbReference type="GO" id="GO:0004672">
    <property type="term" value="F:protein kinase activity"/>
    <property type="evidence" value="ECO:0000318"/>
    <property type="project" value="GO_Central"/>
</dbReference>
<evidence type="ECO:0000259" key="8">
    <source>
        <dbReference type="PROSITE" id="PS50011"/>
    </source>
</evidence>
<dbReference type="InterPro" id="IPR053059">
    <property type="entry name" value="Inactive_SerThr-Kinase_ABA"/>
</dbReference>
<dbReference type="FunFam" id="3.80.10.10:FF:000095">
    <property type="entry name" value="LRR receptor-like serine/threonine-protein kinase GSO1"/>
    <property type="match status" value="1"/>
</dbReference>
<dbReference type="SUPFAM" id="SSF52047">
    <property type="entry name" value="RNI-like"/>
    <property type="match status" value="1"/>
</dbReference>
<evidence type="ECO:0000256" key="3">
    <source>
        <dbReference type="ARBA" id="ARBA00022692"/>
    </source>
</evidence>
<dbReference type="PANTHER" id="PTHR48003:SF3">
    <property type="entry name" value="LEUCINE-RICH REPEAT PROTEIN KINASE FAMILY PROTEIN"/>
    <property type="match status" value="1"/>
</dbReference>
<dbReference type="Pfam" id="PF07714">
    <property type="entry name" value="PK_Tyr_Ser-Thr"/>
    <property type="match status" value="1"/>
</dbReference>
<dbReference type="Gene3D" id="3.80.10.10">
    <property type="entry name" value="Ribonuclease Inhibitor"/>
    <property type="match status" value="3"/>
</dbReference>
<evidence type="ECO:0000313" key="9">
    <source>
        <dbReference type="EMBL" id="EYU46132.1"/>
    </source>
</evidence>
<feature type="non-terminal residue" evidence="9">
    <location>
        <position position="759"/>
    </location>
</feature>
<dbReference type="PANTHER" id="PTHR48003">
    <property type="entry name" value="OS07G0626500 PROTEIN"/>
    <property type="match status" value="1"/>
</dbReference>